<proteinExistence type="predicted"/>
<accession>A0A9P0CYC1</accession>
<evidence type="ECO:0000313" key="1">
    <source>
        <dbReference type="EMBL" id="CAH1106481.1"/>
    </source>
</evidence>
<dbReference type="Proteomes" id="UP001153636">
    <property type="component" value="Chromosome 2"/>
</dbReference>
<dbReference type="OrthoDB" id="6711362at2759"/>
<gene>
    <name evidence="1" type="ORF">PSYICH_LOCUS7103</name>
</gene>
<protein>
    <submittedName>
        <fullName evidence="1">Uncharacterized protein</fullName>
    </submittedName>
</protein>
<dbReference type="EMBL" id="OV651814">
    <property type="protein sequence ID" value="CAH1106481.1"/>
    <property type="molecule type" value="Genomic_DNA"/>
</dbReference>
<name>A0A9P0CYC1_9CUCU</name>
<sequence length="135" mass="15581">MPEIWIKVGSKETERFIAIHELKMDSSMAKCLPTFHALTGCDTTSQFVGMGKKTCWKMFLSHHNLLSNVGINDNLEDDFNKMVKFVMRFYTNNQNIYCINDLRVILASSKPISKLPPTLDSLKQHCLRVHYQTKI</sequence>
<evidence type="ECO:0000313" key="2">
    <source>
        <dbReference type="Proteomes" id="UP001153636"/>
    </source>
</evidence>
<reference evidence="1" key="1">
    <citation type="submission" date="2022-01" db="EMBL/GenBank/DDBJ databases">
        <authorList>
            <person name="King R."/>
        </authorList>
    </citation>
    <scope>NUCLEOTIDE SEQUENCE</scope>
</reference>
<organism evidence="1 2">
    <name type="scientific">Psylliodes chrysocephalus</name>
    <dbReference type="NCBI Taxonomy" id="3402493"/>
    <lineage>
        <taxon>Eukaryota</taxon>
        <taxon>Metazoa</taxon>
        <taxon>Ecdysozoa</taxon>
        <taxon>Arthropoda</taxon>
        <taxon>Hexapoda</taxon>
        <taxon>Insecta</taxon>
        <taxon>Pterygota</taxon>
        <taxon>Neoptera</taxon>
        <taxon>Endopterygota</taxon>
        <taxon>Coleoptera</taxon>
        <taxon>Polyphaga</taxon>
        <taxon>Cucujiformia</taxon>
        <taxon>Chrysomeloidea</taxon>
        <taxon>Chrysomelidae</taxon>
        <taxon>Galerucinae</taxon>
        <taxon>Alticini</taxon>
        <taxon>Psylliodes</taxon>
    </lineage>
</organism>
<dbReference type="AlphaFoldDB" id="A0A9P0CYC1"/>
<keyword evidence="2" id="KW-1185">Reference proteome</keyword>